<feature type="transmembrane region" description="Helical" evidence="1">
    <location>
        <begin position="69"/>
        <end position="101"/>
    </location>
</feature>
<sequence length="103" mass="11085">MPRNLNLLSITTTHLNTHPSTHPNTGPIHGRPCRCPCRCRCKGVIRRRKATGSVHGWHGSWLLGALWSGLSVCIISGVGAVSCYLCFALLFAVGVCTLIFISG</sequence>
<organism evidence="2 3">
    <name type="scientific">Heterobasidion irregulare (strain TC 32-1)</name>
    <dbReference type="NCBI Taxonomy" id="747525"/>
    <lineage>
        <taxon>Eukaryota</taxon>
        <taxon>Fungi</taxon>
        <taxon>Dikarya</taxon>
        <taxon>Basidiomycota</taxon>
        <taxon>Agaricomycotina</taxon>
        <taxon>Agaricomycetes</taxon>
        <taxon>Russulales</taxon>
        <taxon>Bondarzewiaceae</taxon>
        <taxon>Heterobasidion</taxon>
        <taxon>Heterobasidion annosum species complex</taxon>
    </lineage>
</organism>
<dbReference type="RefSeq" id="XP_009551525.1">
    <property type="nucleotide sequence ID" value="XM_009553230.1"/>
</dbReference>
<dbReference type="Proteomes" id="UP000030671">
    <property type="component" value="Unassembled WGS sequence"/>
</dbReference>
<keyword evidence="1" id="KW-0812">Transmembrane</keyword>
<evidence type="ECO:0000313" key="2">
    <source>
        <dbReference type="EMBL" id="ETW76639.1"/>
    </source>
</evidence>
<accession>W4JT51</accession>
<gene>
    <name evidence="2" type="ORF">HETIRDRAFT_174687</name>
</gene>
<dbReference type="KEGG" id="hir:HETIRDRAFT_174687"/>
<dbReference type="GeneID" id="20668524"/>
<evidence type="ECO:0000256" key="1">
    <source>
        <dbReference type="SAM" id="Phobius"/>
    </source>
</evidence>
<reference evidence="2 3" key="1">
    <citation type="journal article" date="2012" name="New Phytol.">
        <title>Insight into trade-off between wood decay and parasitism from the genome of a fungal forest pathogen.</title>
        <authorList>
            <person name="Olson A."/>
            <person name="Aerts A."/>
            <person name="Asiegbu F."/>
            <person name="Belbahri L."/>
            <person name="Bouzid O."/>
            <person name="Broberg A."/>
            <person name="Canback B."/>
            <person name="Coutinho P.M."/>
            <person name="Cullen D."/>
            <person name="Dalman K."/>
            <person name="Deflorio G."/>
            <person name="van Diepen L.T."/>
            <person name="Dunand C."/>
            <person name="Duplessis S."/>
            <person name="Durling M."/>
            <person name="Gonthier P."/>
            <person name="Grimwood J."/>
            <person name="Fossdal C.G."/>
            <person name="Hansson D."/>
            <person name="Henrissat B."/>
            <person name="Hietala A."/>
            <person name="Himmelstrand K."/>
            <person name="Hoffmeister D."/>
            <person name="Hogberg N."/>
            <person name="James T.Y."/>
            <person name="Karlsson M."/>
            <person name="Kohler A."/>
            <person name="Kues U."/>
            <person name="Lee Y.H."/>
            <person name="Lin Y.C."/>
            <person name="Lind M."/>
            <person name="Lindquist E."/>
            <person name="Lombard V."/>
            <person name="Lucas S."/>
            <person name="Lunden K."/>
            <person name="Morin E."/>
            <person name="Murat C."/>
            <person name="Park J."/>
            <person name="Raffaello T."/>
            <person name="Rouze P."/>
            <person name="Salamov A."/>
            <person name="Schmutz J."/>
            <person name="Solheim H."/>
            <person name="Stahlberg J."/>
            <person name="Velez H."/>
            <person name="de Vries R.P."/>
            <person name="Wiebenga A."/>
            <person name="Woodward S."/>
            <person name="Yakovlev I."/>
            <person name="Garbelotto M."/>
            <person name="Martin F."/>
            <person name="Grigoriev I.V."/>
            <person name="Stenlid J."/>
        </authorList>
    </citation>
    <scope>NUCLEOTIDE SEQUENCE [LARGE SCALE GENOMIC DNA]</scope>
    <source>
        <strain evidence="2 3">TC 32-1</strain>
    </source>
</reference>
<dbReference type="InParanoid" id="W4JT51"/>
<dbReference type="HOGENOM" id="CLU_2264108_0_0_1"/>
<keyword evidence="1" id="KW-1133">Transmembrane helix</keyword>
<proteinExistence type="predicted"/>
<protein>
    <submittedName>
        <fullName evidence="2">Uncharacterized protein</fullName>
    </submittedName>
</protein>
<keyword evidence="1" id="KW-0472">Membrane</keyword>
<dbReference type="EMBL" id="KI925464">
    <property type="protein sequence ID" value="ETW76639.1"/>
    <property type="molecule type" value="Genomic_DNA"/>
</dbReference>
<dbReference type="AlphaFoldDB" id="W4JT51"/>
<evidence type="ECO:0000313" key="3">
    <source>
        <dbReference type="Proteomes" id="UP000030671"/>
    </source>
</evidence>
<keyword evidence="3" id="KW-1185">Reference proteome</keyword>
<name>W4JT51_HETIT</name>